<comment type="caution">
    <text evidence="2">The sequence shown here is derived from an EMBL/GenBank/DDBJ whole genome shotgun (WGS) entry which is preliminary data.</text>
</comment>
<evidence type="ECO:0000256" key="1">
    <source>
        <dbReference type="SAM" id="MobiDB-lite"/>
    </source>
</evidence>
<dbReference type="SMART" id="SM00015">
    <property type="entry name" value="IQ"/>
    <property type="match status" value="1"/>
</dbReference>
<dbReference type="PROSITE" id="PS50096">
    <property type="entry name" value="IQ"/>
    <property type="match status" value="1"/>
</dbReference>
<name>A0AAD1X8T8_EUPCR</name>
<keyword evidence="3" id="KW-1185">Reference proteome</keyword>
<gene>
    <name evidence="2" type="ORF">ECRASSUSDP1_LOCUS6539</name>
</gene>
<feature type="compositionally biased region" description="Basic and acidic residues" evidence="1">
    <location>
        <begin position="285"/>
        <end position="295"/>
    </location>
</feature>
<dbReference type="InterPro" id="IPR000048">
    <property type="entry name" value="IQ_motif_EF-hand-BS"/>
</dbReference>
<organism evidence="2 3">
    <name type="scientific">Euplotes crassus</name>
    <dbReference type="NCBI Taxonomy" id="5936"/>
    <lineage>
        <taxon>Eukaryota</taxon>
        <taxon>Sar</taxon>
        <taxon>Alveolata</taxon>
        <taxon>Ciliophora</taxon>
        <taxon>Intramacronucleata</taxon>
        <taxon>Spirotrichea</taxon>
        <taxon>Hypotrichia</taxon>
        <taxon>Euplotida</taxon>
        <taxon>Euplotidae</taxon>
        <taxon>Moneuplotes</taxon>
    </lineage>
</organism>
<evidence type="ECO:0000313" key="2">
    <source>
        <dbReference type="EMBL" id="CAI2365189.1"/>
    </source>
</evidence>
<accession>A0AAD1X8T8</accession>
<proteinExistence type="predicted"/>
<reference evidence="2" key="1">
    <citation type="submission" date="2023-07" db="EMBL/GenBank/DDBJ databases">
        <authorList>
            <consortium name="AG Swart"/>
            <person name="Singh M."/>
            <person name="Singh A."/>
            <person name="Seah K."/>
            <person name="Emmerich C."/>
        </authorList>
    </citation>
    <scope>NUCLEOTIDE SEQUENCE</scope>
    <source>
        <strain evidence="2">DP1</strain>
    </source>
</reference>
<dbReference type="EMBL" id="CAMPGE010006345">
    <property type="protein sequence ID" value="CAI2365189.1"/>
    <property type="molecule type" value="Genomic_DNA"/>
</dbReference>
<sequence>MKPYIETKFVSNRRMHSRPLTSRNKRMQPLKSDIVGQTIRGLKLHQPRVTTRNIYKNQGLNSQFTDRLIHVETYKTLTGRGYFKDPDLKNKIKKFNDKKAKKKLIKEVKNEVKQKKRREYSLLSPKMSVERRILGINCKRRDMLSKINSKVVLIQRYIRGFFARKLVKELKEKKRLAIILENAWVARKNKCKELYYSIGVKSLPISRVIEETIKKNQELQSEETKQENSDILVREKQDAFSKIDDMAKFFQTLKRQKLPELTNPPKVVQSTSKVDVSEEGEEESDKTAIKPPSEDSIKEVEQIFDEFQKQKAMEYMSEVSTKEKIISEKEMYNAFLKVDQNFDFKIDKDALKRVIQCRTELDPVEANGELQKLDLETFPQRARLKPMNMKEMETQVITKSQHCTFHTDSKLVKEFEINSIKPNGVLHSYISQEEKLVYEKYIKESPNPQSFVNWIIKNRRLTTPEEKTLTIYDYPSHMPYFRKIMKESQNYPENPTYGVHK</sequence>
<evidence type="ECO:0008006" key="4">
    <source>
        <dbReference type="Google" id="ProtNLM"/>
    </source>
</evidence>
<evidence type="ECO:0000313" key="3">
    <source>
        <dbReference type="Proteomes" id="UP001295684"/>
    </source>
</evidence>
<protein>
    <recommendedName>
        <fullName evidence="4">EF-hand domain-containing protein</fullName>
    </recommendedName>
</protein>
<feature type="region of interest" description="Disordered" evidence="1">
    <location>
        <begin position="261"/>
        <end position="295"/>
    </location>
</feature>
<dbReference type="Proteomes" id="UP001295684">
    <property type="component" value="Unassembled WGS sequence"/>
</dbReference>
<dbReference type="AlphaFoldDB" id="A0AAD1X8T8"/>